<dbReference type="KEGG" id="hsr:HSBAA_PA_1640"/>
<geneLocation type="plasmid" evidence="2">
    <name>pbaa-803-a dna</name>
</geneLocation>
<evidence type="ECO:0008006" key="3">
    <source>
        <dbReference type="Google" id="ProtNLM"/>
    </source>
</evidence>
<dbReference type="Proteomes" id="UP000320231">
    <property type="component" value="Plasmid pBAA-803-A"/>
</dbReference>
<name>A0A455ULK3_9GAMM</name>
<sequence length="69" mass="7793">MKTVEHMCPFGLKTVDLLKRKGFTVDDNLLASREEIDAFKEQENATQRLKYILAMNVSAAMKNSASTWG</sequence>
<keyword evidence="1" id="KW-0614">Plasmid</keyword>
<dbReference type="EMBL" id="AP019515">
    <property type="protein sequence ID" value="BBI65561.1"/>
    <property type="molecule type" value="Genomic_DNA"/>
</dbReference>
<organism evidence="1 2">
    <name type="scientific">Vreelandella sulfidaeris</name>
    <dbReference type="NCBI Taxonomy" id="115553"/>
    <lineage>
        <taxon>Bacteria</taxon>
        <taxon>Pseudomonadati</taxon>
        <taxon>Pseudomonadota</taxon>
        <taxon>Gammaproteobacteria</taxon>
        <taxon>Oceanospirillales</taxon>
        <taxon>Halomonadaceae</taxon>
        <taxon>Vreelandella</taxon>
    </lineage>
</organism>
<dbReference type="AlphaFoldDB" id="A0A455ULK3"/>
<protein>
    <recommendedName>
        <fullName evidence="3">Glutaredoxin domain-containing protein</fullName>
    </recommendedName>
</protein>
<accession>A0A455ULK3</accession>
<gene>
    <name evidence="1" type="ORF">HSBAA_PA_1640</name>
</gene>
<evidence type="ECO:0000313" key="2">
    <source>
        <dbReference type="Proteomes" id="UP000320231"/>
    </source>
</evidence>
<evidence type="ECO:0000313" key="1">
    <source>
        <dbReference type="EMBL" id="BBI65561.1"/>
    </source>
</evidence>
<reference evidence="1 2" key="1">
    <citation type="journal article" date="2019" name="Microbiol. Resour. Announc.">
        <title>Complete Genome Sequence of Halomonas sulfidaeris Strain Esulfide1 Isolated from a Metal Sulfide Rock at a Depth of 2,200 Meters, Obtained Using Nanopore Sequencing.</title>
        <authorList>
            <person name="Saito M."/>
            <person name="Nishigata A."/>
            <person name="Galipon J."/>
            <person name="Arakawa K."/>
        </authorList>
    </citation>
    <scope>NUCLEOTIDE SEQUENCE [LARGE SCALE GENOMIC DNA]</scope>
    <source>
        <strain evidence="1 2">ATCC BAA-803</strain>
        <plasmid evidence="2">pbaa-803-a dna</plasmid>
    </source>
</reference>
<proteinExistence type="predicted"/>